<protein>
    <recommendedName>
        <fullName evidence="1">YprB ribonuclease H-like domain-containing protein</fullName>
    </recommendedName>
</protein>
<dbReference type="Proteomes" id="UP000537131">
    <property type="component" value="Unassembled WGS sequence"/>
</dbReference>
<dbReference type="InterPro" id="IPR036397">
    <property type="entry name" value="RNaseH_sf"/>
</dbReference>
<proteinExistence type="predicted"/>
<dbReference type="Gene3D" id="3.30.420.10">
    <property type="entry name" value="Ribonuclease H-like superfamily/Ribonuclease H"/>
    <property type="match status" value="1"/>
</dbReference>
<dbReference type="InterPro" id="IPR038720">
    <property type="entry name" value="YprB_RNase_H-like_dom"/>
</dbReference>
<keyword evidence="3" id="KW-1185">Reference proteome</keyword>
<evidence type="ECO:0000313" key="3">
    <source>
        <dbReference type="Proteomes" id="UP000537131"/>
    </source>
</evidence>
<sequence length="265" mass="31799">MFIKEYKEVLSLHENVFQYYNMDKIVYFDIETTGFDKEEDYVILISLGRFEDENNFYIKQYFLENLEDEKELLCNFKKDIIGYKKWCSYNGIAFDEPFIKKRMEKQNIIFESPKYHIDLYRLIRPYYKQMGMQRCNLKTVEKYIGIQREDQIDGGISVDLYKEFLLTSSEELKEKIMLHNYEDVLSLPKIHELIFKVDNNHDLVRENVITKKQCKYLKGLLKKNNINLDVDIDRISRKAASRTIDNILRGCIDCNELKDIISNSY</sequence>
<accession>A0A7Y0EKD7</accession>
<dbReference type="PANTHER" id="PTHR38462:SF1">
    <property type="entry name" value="YPRB RIBONUCLEASE H-LIKE DOMAIN-CONTAINING PROTEIN"/>
    <property type="match status" value="1"/>
</dbReference>
<dbReference type="InterPro" id="IPR012337">
    <property type="entry name" value="RNaseH-like_sf"/>
</dbReference>
<evidence type="ECO:0000313" key="2">
    <source>
        <dbReference type="EMBL" id="NMM65002.1"/>
    </source>
</evidence>
<evidence type="ECO:0000259" key="1">
    <source>
        <dbReference type="Pfam" id="PF13482"/>
    </source>
</evidence>
<dbReference type="EMBL" id="JABBNI010000058">
    <property type="protein sequence ID" value="NMM65002.1"/>
    <property type="molecule type" value="Genomic_DNA"/>
</dbReference>
<dbReference type="Pfam" id="PF13482">
    <property type="entry name" value="RNase_H_2"/>
    <property type="match status" value="1"/>
</dbReference>
<feature type="domain" description="YprB ribonuclease H-like" evidence="1">
    <location>
        <begin position="26"/>
        <end position="193"/>
    </location>
</feature>
<comment type="caution">
    <text evidence="2">The sequence shown here is derived from an EMBL/GenBank/DDBJ whole genome shotgun (WGS) entry which is preliminary data.</text>
</comment>
<dbReference type="GO" id="GO:0003676">
    <property type="term" value="F:nucleic acid binding"/>
    <property type="evidence" value="ECO:0007669"/>
    <property type="project" value="InterPro"/>
</dbReference>
<gene>
    <name evidence="2" type="ORF">HBE96_20640</name>
</gene>
<dbReference type="PANTHER" id="PTHR38462">
    <property type="entry name" value="EXONUCLEASE-LIKE PROTEIN"/>
    <property type="match status" value="1"/>
</dbReference>
<reference evidence="2 3" key="1">
    <citation type="submission" date="2020-04" db="EMBL/GenBank/DDBJ databases">
        <authorList>
            <person name="Doyle D.A."/>
        </authorList>
    </citation>
    <scope>NUCLEOTIDE SEQUENCE [LARGE SCALE GENOMIC DNA]</scope>
    <source>
        <strain evidence="2 3">P21</strain>
    </source>
</reference>
<dbReference type="SUPFAM" id="SSF53098">
    <property type="entry name" value="Ribonuclease H-like"/>
    <property type="match status" value="1"/>
</dbReference>
<dbReference type="RefSeq" id="WP_169299586.1">
    <property type="nucleotide sequence ID" value="NZ_JABBNI010000058.1"/>
</dbReference>
<organism evidence="2 3">
    <name type="scientific">Clostridium muellerianum</name>
    <dbReference type="NCBI Taxonomy" id="2716538"/>
    <lineage>
        <taxon>Bacteria</taxon>
        <taxon>Bacillati</taxon>
        <taxon>Bacillota</taxon>
        <taxon>Clostridia</taxon>
        <taxon>Eubacteriales</taxon>
        <taxon>Clostridiaceae</taxon>
        <taxon>Clostridium</taxon>
    </lineage>
</organism>
<reference evidence="2 3" key="2">
    <citation type="submission" date="2020-06" db="EMBL/GenBank/DDBJ databases">
        <title>Complete Genome Sequence of Clostridium muelleri sp. nov. P21T, an Acid-Alcohol Producing Acetogen Isolated from Old Hay.</title>
        <authorList>
            <person name="Duncan K.E."/>
            <person name="Tanner R.S."/>
        </authorList>
    </citation>
    <scope>NUCLEOTIDE SEQUENCE [LARGE SCALE GENOMIC DNA]</scope>
    <source>
        <strain evidence="2 3">P21</strain>
    </source>
</reference>
<dbReference type="AlphaFoldDB" id="A0A7Y0EKD7"/>
<name>A0A7Y0EKD7_9CLOT</name>